<dbReference type="RefSeq" id="WP_008483494.1">
    <property type="nucleotide sequence ID" value="NZ_AMRI01000006.1"/>
</dbReference>
<keyword evidence="3" id="KW-1185">Reference proteome</keyword>
<dbReference type="EMBL" id="AMRI01000006">
    <property type="protein sequence ID" value="EKE75914.1"/>
    <property type="molecule type" value="Genomic_DNA"/>
</dbReference>
<evidence type="ECO:0000313" key="3">
    <source>
        <dbReference type="Proteomes" id="UP000006755"/>
    </source>
</evidence>
<proteinExistence type="predicted"/>
<organism evidence="2 3">
    <name type="scientific">Gallaecimonas xiamenensis 3-C-1</name>
    <dbReference type="NCBI Taxonomy" id="745411"/>
    <lineage>
        <taxon>Bacteria</taxon>
        <taxon>Pseudomonadati</taxon>
        <taxon>Pseudomonadota</taxon>
        <taxon>Gammaproteobacteria</taxon>
        <taxon>Enterobacterales</taxon>
        <taxon>Gallaecimonadaceae</taxon>
        <taxon>Gallaecimonas</taxon>
    </lineage>
</organism>
<dbReference type="AlphaFoldDB" id="K2JZU4"/>
<evidence type="ECO:0000256" key="1">
    <source>
        <dbReference type="SAM" id="SignalP"/>
    </source>
</evidence>
<accession>K2JZU4</accession>
<dbReference type="Proteomes" id="UP000006755">
    <property type="component" value="Unassembled WGS sequence"/>
</dbReference>
<name>K2JZU4_9GAMM</name>
<evidence type="ECO:0000313" key="2">
    <source>
        <dbReference type="EMBL" id="EKE75914.1"/>
    </source>
</evidence>
<gene>
    <name evidence="2" type="ORF">B3C1_05627</name>
</gene>
<dbReference type="eggNOG" id="ENOG502ZBA6">
    <property type="taxonomic scope" value="Bacteria"/>
</dbReference>
<dbReference type="OrthoDB" id="5766180at2"/>
<feature type="chain" id="PRO_5003859548" description="Lipoprotein" evidence="1">
    <location>
        <begin position="20"/>
        <end position="189"/>
    </location>
</feature>
<keyword evidence="1" id="KW-0732">Signal</keyword>
<protein>
    <recommendedName>
        <fullName evidence="4">Lipoprotein</fullName>
    </recommendedName>
</protein>
<feature type="signal peptide" evidence="1">
    <location>
        <begin position="1"/>
        <end position="19"/>
    </location>
</feature>
<dbReference type="STRING" id="745411.B3C1_05627"/>
<reference evidence="2 3" key="1">
    <citation type="journal article" date="2012" name="J. Bacteriol.">
        <title>Genome Sequence of Gallaecimonas xiamenensis Type Strain 3-C-1.</title>
        <authorList>
            <person name="Lai Q."/>
            <person name="Wang L."/>
            <person name="Wang W."/>
            <person name="Shao Z."/>
        </authorList>
    </citation>
    <scope>NUCLEOTIDE SEQUENCE [LARGE SCALE GENOMIC DNA]</scope>
    <source>
        <strain evidence="2 3">3-C-1</strain>
    </source>
</reference>
<sequence>MKRTTLALCLALAPWASQAGDIEEAIAAGQAAYQQGKLSQAASQLAYAATLIQQQQGEQLSKLFPPPLAGWTADEPEHDNASMSLLGGGVHSERLYYKGDDISLTLRILKDSPLMQALAGMLASPQMAAMAGYKLKKINGANTMLQTQDDMNLTLVQGSVMVQIECDGCEEADLVAYAGKLDLTAMEQL</sequence>
<comment type="caution">
    <text evidence="2">The sequence shown here is derived from an EMBL/GenBank/DDBJ whole genome shotgun (WGS) entry which is preliminary data.</text>
</comment>
<evidence type="ECO:0008006" key="4">
    <source>
        <dbReference type="Google" id="ProtNLM"/>
    </source>
</evidence>